<dbReference type="InterPro" id="IPR013324">
    <property type="entry name" value="RNA_pol_sigma_r3/r4-like"/>
</dbReference>
<comment type="caution">
    <text evidence="7">The sequence shown here is derived from an EMBL/GenBank/DDBJ whole genome shotgun (WGS) entry which is preliminary data.</text>
</comment>
<dbReference type="Gene3D" id="1.10.10.10">
    <property type="entry name" value="Winged helix-like DNA-binding domain superfamily/Winged helix DNA-binding domain"/>
    <property type="match status" value="1"/>
</dbReference>
<feature type="transmembrane region" description="Helical" evidence="5">
    <location>
        <begin position="108"/>
        <end position="129"/>
    </location>
</feature>
<evidence type="ECO:0000313" key="7">
    <source>
        <dbReference type="EMBL" id="RKH49819.1"/>
    </source>
</evidence>
<evidence type="ECO:0000256" key="2">
    <source>
        <dbReference type="ARBA" id="ARBA00023082"/>
    </source>
</evidence>
<dbReference type="EMBL" id="RAWB01000446">
    <property type="protein sequence ID" value="RKH49819.1"/>
    <property type="molecule type" value="Genomic_DNA"/>
</dbReference>
<dbReference type="Pfam" id="PF08281">
    <property type="entry name" value="Sigma70_r4_2"/>
    <property type="match status" value="1"/>
</dbReference>
<feature type="transmembrane region" description="Helical" evidence="5">
    <location>
        <begin position="181"/>
        <end position="203"/>
    </location>
</feature>
<gene>
    <name evidence="7" type="ORF">D7V93_31385</name>
</gene>
<dbReference type="SUPFAM" id="SSF88659">
    <property type="entry name" value="Sigma3 and sigma4 domains of RNA polymerase sigma factors"/>
    <property type="match status" value="1"/>
</dbReference>
<name>A0A3A8P1Y7_9BACT</name>
<keyword evidence="2" id="KW-0731">Sigma factor</keyword>
<dbReference type="PANTHER" id="PTHR43133:SF8">
    <property type="entry name" value="RNA POLYMERASE SIGMA FACTOR HI_1459-RELATED"/>
    <property type="match status" value="1"/>
</dbReference>
<keyword evidence="5" id="KW-1133">Transmembrane helix</keyword>
<accession>A0A3A8P1Y7</accession>
<keyword evidence="5" id="KW-0812">Transmembrane</keyword>
<dbReference type="GO" id="GO:0016987">
    <property type="term" value="F:sigma factor activity"/>
    <property type="evidence" value="ECO:0007669"/>
    <property type="project" value="UniProtKB-KW"/>
</dbReference>
<proteinExistence type="predicted"/>
<dbReference type="NCBIfam" id="TIGR02937">
    <property type="entry name" value="sigma70-ECF"/>
    <property type="match status" value="1"/>
</dbReference>
<dbReference type="InterPro" id="IPR039425">
    <property type="entry name" value="RNA_pol_sigma-70-like"/>
</dbReference>
<dbReference type="AlphaFoldDB" id="A0A3A8P1Y7"/>
<keyword evidence="4" id="KW-0804">Transcription</keyword>
<dbReference type="InterPro" id="IPR014284">
    <property type="entry name" value="RNA_pol_sigma-70_dom"/>
</dbReference>
<evidence type="ECO:0000256" key="4">
    <source>
        <dbReference type="ARBA" id="ARBA00023163"/>
    </source>
</evidence>
<keyword evidence="5" id="KW-0472">Membrane</keyword>
<feature type="transmembrane region" description="Helical" evidence="5">
    <location>
        <begin position="77"/>
        <end position="96"/>
    </location>
</feature>
<feature type="transmembrane region" description="Helical" evidence="5">
    <location>
        <begin position="15"/>
        <end position="31"/>
    </location>
</feature>
<dbReference type="GO" id="GO:0003677">
    <property type="term" value="F:DNA binding"/>
    <property type="evidence" value="ECO:0007669"/>
    <property type="project" value="UniProtKB-KW"/>
</dbReference>
<reference evidence="8" key="1">
    <citation type="submission" date="2018-09" db="EMBL/GenBank/DDBJ databases">
        <authorList>
            <person name="Livingstone P.G."/>
            <person name="Whitworth D.E."/>
        </authorList>
    </citation>
    <scope>NUCLEOTIDE SEQUENCE [LARGE SCALE GENOMIC DNA]</scope>
    <source>
        <strain evidence="8">CA051B</strain>
    </source>
</reference>
<dbReference type="CDD" id="cd06171">
    <property type="entry name" value="Sigma70_r4"/>
    <property type="match status" value="1"/>
</dbReference>
<evidence type="ECO:0000256" key="1">
    <source>
        <dbReference type="ARBA" id="ARBA00023015"/>
    </source>
</evidence>
<dbReference type="InterPro" id="IPR036388">
    <property type="entry name" value="WH-like_DNA-bd_sf"/>
</dbReference>
<dbReference type="RefSeq" id="WP_120646885.1">
    <property type="nucleotide sequence ID" value="NZ_RAWB01000446.1"/>
</dbReference>
<keyword evidence="3" id="KW-0238">DNA-binding</keyword>
<evidence type="ECO:0000259" key="6">
    <source>
        <dbReference type="Pfam" id="PF08281"/>
    </source>
</evidence>
<dbReference type="InterPro" id="IPR013249">
    <property type="entry name" value="RNA_pol_sigma70_r4_t2"/>
</dbReference>
<evidence type="ECO:0000313" key="8">
    <source>
        <dbReference type="Proteomes" id="UP000272888"/>
    </source>
</evidence>
<feature type="transmembrane region" description="Helical" evidence="5">
    <location>
        <begin position="149"/>
        <end position="169"/>
    </location>
</feature>
<protein>
    <submittedName>
        <fullName evidence="7">Sigma-70 family RNA polymerase sigma factor</fullName>
    </submittedName>
</protein>
<feature type="domain" description="RNA polymerase sigma factor 70 region 4 type 2" evidence="6">
    <location>
        <begin position="373"/>
        <end position="425"/>
    </location>
</feature>
<sequence>MAQQGESGPQARRTAGWQLALVALALAIFSVNVLVPGVILGSVASALLGFLAAAVVLDRIGALSSSGVFEGTAQLSLILFCMALVVFAIIASWNGYRRLAGRTGPPPLFLRWPWGMVGLLLFLACQVTLPQGEQQSTLPVLPGALVLAFWSWTIISASLLMVRMSVWLVRTSWRISRASPFGAGILTLAALAATGLALVVGALGEELATRVQRVAAAQPSRCDSLSWECSRQALLAAHPPPTRAPVLAETDDGFGNAEVATFTTSGPAPEFNTRECLDKSFQQQEMMARARRIAQLLVGAGDAEDLVHSILLNICLRRKLPLEDFEQYFLRSVRNGSQKQFSRVAASCPLDGLPEPQCLLRPDDQYVEEESHHALRKALCSLKQEHQDVLRMRYFEELDEAEIARQLGLSHAAARKRVQRARDELRYQFLQQCQ</sequence>
<dbReference type="GO" id="GO:0006352">
    <property type="term" value="P:DNA-templated transcription initiation"/>
    <property type="evidence" value="ECO:0007669"/>
    <property type="project" value="InterPro"/>
</dbReference>
<evidence type="ECO:0000256" key="3">
    <source>
        <dbReference type="ARBA" id="ARBA00023125"/>
    </source>
</evidence>
<dbReference type="Proteomes" id="UP000272888">
    <property type="component" value="Unassembled WGS sequence"/>
</dbReference>
<dbReference type="PANTHER" id="PTHR43133">
    <property type="entry name" value="RNA POLYMERASE ECF-TYPE SIGMA FACTO"/>
    <property type="match status" value="1"/>
</dbReference>
<feature type="transmembrane region" description="Helical" evidence="5">
    <location>
        <begin position="38"/>
        <end position="57"/>
    </location>
</feature>
<organism evidence="7 8">
    <name type="scientific">Corallococcus llansteffanensis</name>
    <dbReference type="NCBI Taxonomy" id="2316731"/>
    <lineage>
        <taxon>Bacteria</taxon>
        <taxon>Pseudomonadati</taxon>
        <taxon>Myxococcota</taxon>
        <taxon>Myxococcia</taxon>
        <taxon>Myxococcales</taxon>
        <taxon>Cystobacterineae</taxon>
        <taxon>Myxococcaceae</taxon>
        <taxon>Corallococcus</taxon>
    </lineage>
</organism>
<keyword evidence="1" id="KW-0805">Transcription regulation</keyword>
<keyword evidence="8" id="KW-1185">Reference proteome</keyword>
<evidence type="ECO:0000256" key="5">
    <source>
        <dbReference type="SAM" id="Phobius"/>
    </source>
</evidence>